<dbReference type="InterPro" id="IPR012675">
    <property type="entry name" value="Beta-grasp_dom_sf"/>
</dbReference>
<dbReference type="InterPro" id="IPR012947">
    <property type="entry name" value="tRNA_SAD"/>
</dbReference>
<dbReference type="EC" id="6.1.1.3" evidence="2"/>
<evidence type="ECO:0000256" key="7">
    <source>
        <dbReference type="ARBA" id="ARBA00022840"/>
    </source>
</evidence>
<dbReference type="Pfam" id="PF05141">
    <property type="entry name" value="DIT1_PvcA"/>
    <property type="match status" value="1"/>
</dbReference>
<keyword evidence="3" id="KW-0436">Ligase</keyword>
<dbReference type="Pfam" id="PF03129">
    <property type="entry name" value="HGTP_anticodon"/>
    <property type="match status" value="1"/>
</dbReference>
<dbReference type="Gene3D" id="3.10.20.30">
    <property type="match status" value="1"/>
</dbReference>
<evidence type="ECO:0000256" key="10">
    <source>
        <dbReference type="ARBA" id="ARBA00031900"/>
    </source>
</evidence>
<dbReference type="GO" id="GO:0006435">
    <property type="term" value="P:threonyl-tRNA aminoacylation"/>
    <property type="evidence" value="ECO:0007669"/>
    <property type="project" value="InterPro"/>
</dbReference>
<protein>
    <recommendedName>
        <fullName evidence="2">threonine--tRNA ligase</fullName>
        <ecNumber evidence="2">6.1.1.3</ecNumber>
    </recommendedName>
    <alternativeName>
        <fullName evidence="10">Threonyl-tRNA synthetase</fullName>
    </alternativeName>
</protein>
<dbReference type="EMBL" id="MDYN01000003">
    <property type="protein sequence ID" value="OQD89014.1"/>
    <property type="molecule type" value="Genomic_DNA"/>
</dbReference>
<organism evidence="13 14">
    <name type="scientific">Penicillium antarcticum</name>
    <dbReference type="NCBI Taxonomy" id="416450"/>
    <lineage>
        <taxon>Eukaryota</taxon>
        <taxon>Fungi</taxon>
        <taxon>Dikarya</taxon>
        <taxon>Ascomycota</taxon>
        <taxon>Pezizomycotina</taxon>
        <taxon>Eurotiomycetes</taxon>
        <taxon>Eurotiomycetidae</taxon>
        <taxon>Eurotiales</taxon>
        <taxon>Aspergillaceae</taxon>
        <taxon>Penicillium</taxon>
    </lineage>
</organism>
<dbReference type="GO" id="GO:0046872">
    <property type="term" value="F:metal ion binding"/>
    <property type="evidence" value="ECO:0007669"/>
    <property type="project" value="UniProtKB-KW"/>
</dbReference>
<evidence type="ECO:0000256" key="9">
    <source>
        <dbReference type="ARBA" id="ARBA00023146"/>
    </source>
</evidence>
<dbReference type="GO" id="GO:0005739">
    <property type="term" value="C:mitochondrion"/>
    <property type="evidence" value="ECO:0007669"/>
    <property type="project" value="TreeGrafter"/>
</dbReference>
<dbReference type="AlphaFoldDB" id="A0A1V6QIF2"/>
<dbReference type="PROSITE" id="PS50862">
    <property type="entry name" value="AA_TRNA_LIGASE_II"/>
    <property type="match status" value="1"/>
</dbReference>
<dbReference type="SUPFAM" id="SSF55186">
    <property type="entry name" value="ThrRS/AlaRS common domain"/>
    <property type="match status" value="1"/>
</dbReference>
<reference evidence="14" key="1">
    <citation type="journal article" date="2017" name="Nat. Microbiol.">
        <title>Global analysis of biosynthetic gene clusters reveals vast potential of secondary metabolite production in Penicillium species.</title>
        <authorList>
            <person name="Nielsen J.C."/>
            <person name="Grijseels S."/>
            <person name="Prigent S."/>
            <person name="Ji B."/>
            <person name="Dainat J."/>
            <person name="Nielsen K.F."/>
            <person name="Frisvad J.C."/>
            <person name="Workman M."/>
            <person name="Nielsen J."/>
        </authorList>
    </citation>
    <scope>NUCLEOTIDE SEQUENCE [LARGE SCALE GENOMIC DNA]</scope>
    <source>
        <strain evidence="14">IBT 31811</strain>
    </source>
</reference>
<comment type="similarity">
    <text evidence="1">Belongs to the class-II aminoacyl-tRNA synthetase family.</text>
</comment>
<comment type="caution">
    <text evidence="13">The sequence shown here is derived from an EMBL/GenBank/DDBJ whole genome shotgun (WGS) entry which is preliminary data.</text>
</comment>
<dbReference type="CDD" id="cd01667">
    <property type="entry name" value="TGS_ThrRS"/>
    <property type="match status" value="1"/>
</dbReference>
<feature type="domain" description="Aminoacyl-transfer RNA synthetases class-II family profile" evidence="12">
    <location>
        <begin position="648"/>
        <end position="936"/>
    </location>
</feature>
<dbReference type="SMART" id="SM00863">
    <property type="entry name" value="tRNA_SAD"/>
    <property type="match status" value="1"/>
</dbReference>
<dbReference type="InterPro" id="IPR033728">
    <property type="entry name" value="ThrRS_core"/>
</dbReference>
<accession>A0A1V6QIF2</accession>
<keyword evidence="14" id="KW-1185">Reference proteome</keyword>
<dbReference type="GO" id="GO:0005524">
    <property type="term" value="F:ATP binding"/>
    <property type="evidence" value="ECO:0007669"/>
    <property type="project" value="UniProtKB-KW"/>
</dbReference>
<dbReference type="InterPro" id="IPR036621">
    <property type="entry name" value="Anticodon-bd_dom_sf"/>
</dbReference>
<dbReference type="FunFam" id="3.30.930.10:FF:000002">
    <property type="entry name" value="Threonine--tRNA ligase"/>
    <property type="match status" value="1"/>
</dbReference>
<dbReference type="SUPFAM" id="SSF55681">
    <property type="entry name" value="Class II aaRS and biotin synthetases"/>
    <property type="match status" value="1"/>
</dbReference>
<dbReference type="GO" id="GO:0004829">
    <property type="term" value="F:threonine-tRNA ligase activity"/>
    <property type="evidence" value="ECO:0007669"/>
    <property type="project" value="UniProtKB-EC"/>
</dbReference>
<dbReference type="Pfam" id="PF00587">
    <property type="entry name" value="tRNA-synt_2b"/>
    <property type="match status" value="1"/>
</dbReference>
<keyword evidence="8" id="KW-0648">Protein biosynthesis</keyword>
<dbReference type="CDD" id="cd00771">
    <property type="entry name" value="ThrRS_core"/>
    <property type="match status" value="1"/>
</dbReference>
<dbReference type="PANTHER" id="PTHR11451">
    <property type="entry name" value="THREONINE-TRNA LIGASE"/>
    <property type="match status" value="1"/>
</dbReference>
<dbReference type="Gene3D" id="3.40.50.800">
    <property type="entry name" value="Anticodon-binding domain"/>
    <property type="match status" value="1"/>
</dbReference>
<evidence type="ECO:0000256" key="4">
    <source>
        <dbReference type="ARBA" id="ARBA00022723"/>
    </source>
</evidence>
<evidence type="ECO:0000256" key="6">
    <source>
        <dbReference type="ARBA" id="ARBA00022833"/>
    </source>
</evidence>
<name>A0A1V6QIF2_9EURO</name>
<comment type="catalytic activity">
    <reaction evidence="11">
        <text>tRNA(Thr) + L-threonine + ATP = L-threonyl-tRNA(Thr) + AMP + diphosphate + H(+)</text>
        <dbReference type="Rhea" id="RHEA:24624"/>
        <dbReference type="Rhea" id="RHEA-COMP:9670"/>
        <dbReference type="Rhea" id="RHEA-COMP:9704"/>
        <dbReference type="ChEBI" id="CHEBI:15378"/>
        <dbReference type="ChEBI" id="CHEBI:30616"/>
        <dbReference type="ChEBI" id="CHEBI:33019"/>
        <dbReference type="ChEBI" id="CHEBI:57926"/>
        <dbReference type="ChEBI" id="CHEBI:78442"/>
        <dbReference type="ChEBI" id="CHEBI:78534"/>
        <dbReference type="ChEBI" id="CHEBI:456215"/>
        <dbReference type="EC" id="6.1.1.3"/>
    </reaction>
</comment>
<dbReference type="InterPro" id="IPR006195">
    <property type="entry name" value="aa-tRNA-synth_II"/>
</dbReference>
<evidence type="ECO:0000256" key="1">
    <source>
        <dbReference type="ARBA" id="ARBA00008226"/>
    </source>
</evidence>
<dbReference type="PANTHER" id="PTHR11451:SF46">
    <property type="entry name" value="THREONINE--TRNA LIGASE"/>
    <property type="match status" value="1"/>
</dbReference>
<dbReference type="FunFam" id="3.30.980.10:FF:000005">
    <property type="entry name" value="Threonyl-tRNA synthetase, mitochondrial"/>
    <property type="match status" value="1"/>
</dbReference>
<dbReference type="SUPFAM" id="SSF52954">
    <property type="entry name" value="Class II aaRS ABD-related"/>
    <property type="match status" value="1"/>
</dbReference>
<evidence type="ECO:0000256" key="8">
    <source>
        <dbReference type="ARBA" id="ARBA00022917"/>
    </source>
</evidence>
<dbReference type="InterPro" id="IPR047246">
    <property type="entry name" value="ThrRS_anticodon"/>
</dbReference>
<evidence type="ECO:0000313" key="13">
    <source>
        <dbReference type="EMBL" id="OQD89014.1"/>
    </source>
</evidence>
<keyword evidence="7" id="KW-0067">ATP-binding</keyword>
<dbReference type="InterPro" id="IPR002314">
    <property type="entry name" value="aa-tRNA-synt_IIb"/>
</dbReference>
<keyword evidence="6" id="KW-0862">Zinc</keyword>
<dbReference type="Gene3D" id="3.30.980.10">
    <property type="entry name" value="Threonyl-trna Synthetase, Chain A, domain 2"/>
    <property type="match status" value="1"/>
</dbReference>
<keyword evidence="4" id="KW-0479">Metal-binding</keyword>
<evidence type="ECO:0000259" key="12">
    <source>
        <dbReference type="PROSITE" id="PS50862"/>
    </source>
</evidence>
<dbReference type="STRING" id="416450.A0A1V6QIF2"/>
<gene>
    <name evidence="13" type="ORF">PENANT_c003G04531</name>
</gene>
<evidence type="ECO:0000256" key="2">
    <source>
        <dbReference type="ARBA" id="ARBA00013163"/>
    </source>
</evidence>
<evidence type="ECO:0000256" key="3">
    <source>
        <dbReference type="ARBA" id="ARBA00022598"/>
    </source>
</evidence>
<dbReference type="Proteomes" id="UP000191672">
    <property type="component" value="Unassembled WGS sequence"/>
</dbReference>
<dbReference type="NCBIfam" id="TIGR00418">
    <property type="entry name" value="thrS"/>
    <property type="match status" value="1"/>
</dbReference>
<proteinExistence type="inferred from homology"/>
<dbReference type="InterPro" id="IPR004154">
    <property type="entry name" value="Anticodon-bd"/>
</dbReference>
<evidence type="ECO:0000256" key="5">
    <source>
        <dbReference type="ARBA" id="ARBA00022741"/>
    </source>
</evidence>
<dbReference type="InterPro" id="IPR045864">
    <property type="entry name" value="aa-tRNA-synth_II/BPL/LPL"/>
</dbReference>
<dbReference type="InterPro" id="IPR007817">
    <property type="entry name" value="Isocyanide_synthase_DIT1"/>
</dbReference>
<keyword evidence="9" id="KW-0030">Aminoacyl-tRNA synthetase</keyword>
<evidence type="ECO:0000313" key="14">
    <source>
        <dbReference type="Proteomes" id="UP000191672"/>
    </source>
</evidence>
<keyword evidence="5" id="KW-0547">Nucleotide-binding</keyword>
<dbReference type="PRINTS" id="PR01047">
    <property type="entry name" value="TRNASYNTHTHR"/>
</dbReference>
<sequence>MISTTVYTRHTLDSSLPTVSFESSKVTDEAHELPAIIVENGLQPAIDIYNKNQDVVERILDVLQSYFWKAEDDTGDSDSYWPGRENFKSHVVHWMELGEPVRMALPAFPFKSTNMDKVLGVLPDYAEYLGLLRLNQMCLDIKECYSPGAEVTIAADGVVFNDLLMISDDDVWNYGQAVREMVQKHGFDQNLKVLHAMEILSLTMTDPTTKSTTLTEEIFHKTIASSRAVIISEFCQSENVTQKLVDEDIDSRLTYNGMKAFVKIDLANTSIRKNAASKKDYHNEISSLALKMMGRSEGFGKLIRTAMPHHVRLSIHPSYGTAKLSICLVPQLSGFTARAPWMSCIAVDRQGANHTAHARDVRVTHQLVVENGMPWMFMERAAAPLPEWLLLRNQMFEELWQQNLIDLKKQPRKGIKITIEIDGRPERTVDAMSWLSTPKSLLAYVSEELRNSALIAKINGRKYWDLNRPFEEACSVAFLGWDHPEGQQALWRSCANCLAELCEQEFQCVIADTMTSTRGFYCEMSTLDGRGITETDRELLTLRMMQVVQKPRGFDRLELPRHTLQKIFASNKYRLHAINRMAEGQTAIIYRSGTYVDLAYGPHIPDISLIKAFRATQSSSAYFLGDQNESSLQRVSGIAFPHKGLMNQHLQALSKLQCEDHIRLGKQQQLFLTHELSPGSPFLLPHGVRIFNALQKLLRAEYHTRGYQEVQTPNMYDATLWKTSGHWAHYKEDMFRFNLGKKEWALKPMNCPGHFLLFTSRDRTFRELPLRYADFGVLHRNEASGALRGLTRIVSEVEAVFDLLKSLYGLFDFTFKLALSTRPAKFLGTIETWNEAEDQLREALTRFKCDDWTINPGDGAFYGPKIDITIADSLGRELQCATIQLDYQAPINFNMKYTTEKVEHGIARPVVIHRAIFGSFERFLGILIEHFAGNWPFWLSPRQVLIVPVSDSQHEYAKELERTLQGDKMHVDLDLRDDTLRKKVLRGHREKYNFIFVVGPAEEKTRTVNIRNRDKSESQHRGTPVAVDEYIGEAKINPVEASAK</sequence>
<dbReference type="Gene3D" id="3.30.930.10">
    <property type="entry name" value="Bira Bifunctional Protein, Domain 2"/>
    <property type="match status" value="1"/>
</dbReference>
<evidence type="ECO:0000256" key="11">
    <source>
        <dbReference type="ARBA" id="ARBA00049515"/>
    </source>
</evidence>
<dbReference type="CDD" id="cd00860">
    <property type="entry name" value="ThrRS_anticodon"/>
    <property type="match status" value="1"/>
</dbReference>
<dbReference type="InterPro" id="IPR018163">
    <property type="entry name" value="Thr/Ala-tRNA-synth_IIc_edit"/>
</dbReference>
<dbReference type="InterPro" id="IPR002320">
    <property type="entry name" value="Thr-tRNA-ligase_IIa"/>
</dbReference>